<organism evidence="1 2">
    <name type="scientific">Durusdinium trenchii</name>
    <dbReference type="NCBI Taxonomy" id="1381693"/>
    <lineage>
        <taxon>Eukaryota</taxon>
        <taxon>Sar</taxon>
        <taxon>Alveolata</taxon>
        <taxon>Dinophyceae</taxon>
        <taxon>Suessiales</taxon>
        <taxon>Symbiodiniaceae</taxon>
        <taxon>Durusdinium</taxon>
    </lineage>
</organism>
<keyword evidence="2" id="KW-1185">Reference proteome</keyword>
<dbReference type="EMBL" id="CAXAMM010020613">
    <property type="protein sequence ID" value="CAK9048302.1"/>
    <property type="molecule type" value="Genomic_DNA"/>
</dbReference>
<feature type="non-terminal residue" evidence="1">
    <location>
        <position position="1"/>
    </location>
</feature>
<reference evidence="1 2" key="1">
    <citation type="submission" date="2024-02" db="EMBL/GenBank/DDBJ databases">
        <authorList>
            <person name="Chen Y."/>
            <person name="Shah S."/>
            <person name="Dougan E. K."/>
            <person name="Thang M."/>
            <person name="Chan C."/>
        </authorList>
    </citation>
    <scope>NUCLEOTIDE SEQUENCE [LARGE SCALE GENOMIC DNA]</scope>
</reference>
<comment type="caution">
    <text evidence="1">The sequence shown here is derived from an EMBL/GenBank/DDBJ whole genome shotgun (WGS) entry which is preliminary data.</text>
</comment>
<protein>
    <recommendedName>
        <fullName evidence="3">COX assembly mitochondrial protein</fullName>
    </recommendedName>
</protein>
<evidence type="ECO:0000313" key="1">
    <source>
        <dbReference type="EMBL" id="CAK9048302.1"/>
    </source>
</evidence>
<gene>
    <name evidence="1" type="ORF">SCF082_LOCUS26918</name>
</gene>
<evidence type="ECO:0000313" key="2">
    <source>
        <dbReference type="Proteomes" id="UP001642464"/>
    </source>
</evidence>
<accession>A0ABP0MC44</accession>
<proteinExistence type="predicted"/>
<dbReference type="Proteomes" id="UP001642464">
    <property type="component" value="Unassembled WGS sequence"/>
</dbReference>
<evidence type="ECO:0008006" key="3">
    <source>
        <dbReference type="Google" id="ProtNLM"/>
    </source>
</evidence>
<name>A0ABP0MC44_9DINO</name>
<sequence>TIMRSEGHCMFRIHYREDVGERRAPKTWGAGQRQGTDSSSCFWACRSCWLSSTCSRTAQSSLADLAEPKAERQQDFPNFVGRMVHGAMLRDYSEEQLWQVIGSPRARRRLAILQKCRGKQGRLDATCFAKAACSAEYVALANCVRSSGAESCQQQVAALTGCVRDEWKAFLISSSPSLQHDALQRIEKFVEPPSPL</sequence>